<sequence length="156" mass="17138">MRKYPIDSPEAMARIVALALLADGALDHSEVEALEKHELRGDPGIPPETLERVIHEFCNDLMQTARAPNIGQIELDLQLVDHLLDDIQSPELQKKALTAIVDIVNADATLNSGEAILISQAMSRWGLELQRVTQVEVREAKHLSPIVPGQVQVAEA</sequence>
<proteinExistence type="predicted"/>
<gene>
    <name evidence="1" type="ORF">AW11_02642</name>
</gene>
<dbReference type="AlphaFoldDB" id="A0A011R826"/>
<accession>A0A011R826</accession>
<dbReference type="Gene3D" id="1.10.3680.10">
    <property type="entry name" value="TerB-like"/>
    <property type="match status" value="1"/>
</dbReference>
<keyword evidence="2" id="KW-1185">Reference proteome</keyword>
<dbReference type="SUPFAM" id="SSF158682">
    <property type="entry name" value="TerB-like"/>
    <property type="match status" value="1"/>
</dbReference>
<protein>
    <recommendedName>
        <fullName evidence="3">Co-chaperone DjlA N-terminal domain-containing protein</fullName>
    </recommendedName>
</protein>
<evidence type="ECO:0000313" key="2">
    <source>
        <dbReference type="Proteomes" id="UP000022141"/>
    </source>
</evidence>
<dbReference type="Proteomes" id="UP000022141">
    <property type="component" value="Unassembled WGS sequence"/>
</dbReference>
<dbReference type="PATRIC" id="fig|1454004.3.peg.2731"/>
<dbReference type="eggNOG" id="ENOG5031GAD">
    <property type="taxonomic scope" value="Bacteria"/>
</dbReference>
<reference evidence="1" key="1">
    <citation type="submission" date="2014-02" db="EMBL/GenBank/DDBJ databases">
        <title>Expanding our view of genomic diversity in Candidatus Accumulibacter clades.</title>
        <authorList>
            <person name="Skennerton C.T."/>
            <person name="Barr J.J."/>
            <person name="Slater F.R."/>
            <person name="Bond P.L."/>
            <person name="Tyson G.W."/>
        </authorList>
    </citation>
    <scope>NUCLEOTIDE SEQUENCE [LARGE SCALE GENOMIC DNA]</scope>
</reference>
<evidence type="ECO:0008006" key="3">
    <source>
        <dbReference type="Google" id="ProtNLM"/>
    </source>
</evidence>
<organism evidence="1 2">
    <name type="scientific">Accumulibacter regalis</name>
    <dbReference type="NCBI Taxonomy" id="522306"/>
    <lineage>
        <taxon>Bacteria</taxon>
        <taxon>Pseudomonadati</taxon>
        <taxon>Pseudomonadota</taxon>
        <taxon>Betaproteobacteria</taxon>
        <taxon>Candidatus Accumulibacter</taxon>
    </lineage>
</organism>
<name>A0A011R826_ACCRE</name>
<dbReference type="EMBL" id="JEMY01000035">
    <property type="protein sequence ID" value="EXI87294.1"/>
    <property type="molecule type" value="Genomic_DNA"/>
</dbReference>
<dbReference type="InterPro" id="IPR029024">
    <property type="entry name" value="TerB-like"/>
</dbReference>
<comment type="caution">
    <text evidence="1">The sequence shown here is derived from an EMBL/GenBank/DDBJ whole genome shotgun (WGS) entry which is preliminary data.</text>
</comment>
<evidence type="ECO:0000313" key="1">
    <source>
        <dbReference type="EMBL" id="EXI87294.1"/>
    </source>
</evidence>
<dbReference type="STRING" id="1454004.AW11_02642"/>